<dbReference type="Gene3D" id="1.10.150.870">
    <property type="match status" value="1"/>
</dbReference>
<evidence type="ECO:0000256" key="1">
    <source>
        <dbReference type="ARBA" id="ARBA00004496"/>
    </source>
</evidence>
<dbReference type="InterPro" id="IPR029460">
    <property type="entry name" value="DNAPol_HHH"/>
</dbReference>
<organism evidence="16">
    <name type="scientific">Aureimonas frigidaquae</name>
    <dbReference type="NCBI Taxonomy" id="424757"/>
    <lineage>
        <taxon>Bacteria</taxon>
        <taxon>Pseudomonadati</taxon>
        <taxon>Pseudomonadota</taxon>
        <taxon>Alphaproteobacteria</taxon>
        <taxon>Hyphomicrobiales</taxon>
        <taxon>Aurantimonadaceae</taxon>
        <taxon>Aureimonas</taxon>
    </lineage>
</organism>
<evidence type="ECO:0000256" key="10">
    <source>
        <dbReference type="ARBA" id="ARBA00022932"/>
    </source>
</evidence>
<dbReference type="GO" id="GO:0003676">
    <property type="term" value="F:nucleic acid binding"/>
    <property type="evidence" value="ECO:0007669"/>
    <property type="project" value="InterPro"/>
</dbReference>
<evidence type="ECO:0000259" key="15">
    <source>
        <dbReference type="SMART" id="SM00481"/>
    </source>
</evidence>
<protein>
    <recommendedName>
        <fullName evidence="4 13">Error-prone DNA polymerase</fullName>
        <ecNumber evidence="3 13">2.7.7.7</ecNumber>
    </recommendedName>
</protein>
<evidence type="ECO:0000256" key="6">
    <source>
        <dbReference type="ARBA" id="ARBA00022679"/>
    </source>
</evidence>
<feature type="domain" description="Polymerase/histidinol phosphatase N-terminal" evidence="15">
    <location>
        <begin position="20"/>
        <end position="87"/>
    </location>
</feature>
<dbReference type="RefSeq" id="WP_244490710.1">
    <property type="nucleotide sequence ID" value="NZ_BBWR01000003.1"/>
</dbReference>
<feature type="compositionally biased region" description="Basic and acidic residues" evidence="14">
    <location>
        <begin position="1128"/>
        <end position="1137"/>
    </location>
</feature>
<dbReference type="GO" id="GO:0008408">
    <property type="term" value="F:3'-5' exonuclease activity"/>
    <property type="evidence" value="ECO:0007669"/>
    <property type="project" value="InterPro"/>
</dbReference>
<dbReference type="InterPro" id="IPR016195">
    <property type="entry name" value="Pol/histidinol_Pase-like"/>
</dbReference>
<dbReference type="Pfam" id="PF07733">
    <property type="entry name" value="DNA_pol3_alpha"/>
    <property type="match status" value="1"/>
</dbReference>
<dbReference type="Gene3D" id="3.20.20.140">
    <property type="entry name" value="Metal-dependent hydrolases"/>
    <property type="match status" value="1"/>
</dbReference>
<dbReference type="GO" id="GO:0006281">
    <property type="term" value="P:DNA repair"/>
    <property type="evidence" value="ECO:0007669"/>
    <property type="project" value="UniProtKB-UniRule"/>
</dbReference>
<dbReference type="AlphaFoldDB" id="A0A0P0Z0U3"/>
<dbReference type="InterPro" id="IPR004365">
    <property type="entry name" value="NA-bd_OB_tRNA"/>
</dbReference>
<evidence type="ECO:0000256" key="13">
    <source>
        <dbReference type="HAMAP-Rule" id="MF_01902"/>
    </source>
</evidence>
<dbReference type="InterPro" id="IPR023073">
    <property type="entry name" value="DnaE2"/>
</dbReference>
<dbReference type="CDD" id="cd04485">
    <property type="entry name" value="DnaE_OBF"/>
    <property type="match status" value="1"/>
</dbReference>
<keyword evidence="11 13" id="KW-0234">DNA repair</keyword>
<dbReference type="GO" id="GO:0005737">
    <property type="term" value="C:cytoplasm"/>
    <property type="evidence" value="ECO:0007669"/>
    <property type="project" value="UniProtKB-SubCell"/>
</dbReference>
<dbReference type="InterPro" id="IPR040982">
    <property type="entry name" value="DNA_pol3_finger"/>
</dbReference>
<dbReference type="NCBIfam" id="TIGR00594">
    <property type="entry name" value="polc"/>
    <property type="match status" value="1"/>
</dbReference>
<keyword evidence="9 13" id="KW-0227">DNA damage</keyword>
<evidence type="ECO:0000256" key="5">
    <source>
        <dbReference type="ARBA" id="ARBA00022490"/>
    </source>
</evidence>
<comment type="similarity">
    <text evidence="2 13">Belongs to the DNA polymerase type-C family. DnaE2 subfamily.</text>
</comment>
<evidence type="ECO:0000256" key="12">
    <source>
        <dbReference type="ARBA" id="ARBA00049244"/>
    </source>
</evidence>
<dbReference type="GO" id="GO:0006260">
    <property type="term" value="P:DNA replication"/>
    <property type="evidence" value="ECO:0007669"/>
    <property type="project" value="UniProtKB-KW"/>
</dbReference>
<evidence type="ECO:0000256" key="11">
    <source>
        <dbReference type="ARBA" id="ARBA00023204"/>
    </source>
</evidence>
<comment type="catalytic activity">
    <reaction evidence="12 13">
        <text>DNA(n) + a 2'-deoxyribonucleoside 5'-triphosphate = DNA(n+1) + diphosphate</text>
        <dbReference type="Rhea" id="RHEA:22508"/>
        <dbReference type="Rhea" id="RHEA-COMP:17339"/>
        <dbReference type="Rhea" id="RHEA-COMP:17340"/>
        <dbReference type="ChEBI" id="CHEBI:33019"/>
        <dbReference type="ChEBI" id="CHEBI:61560"/>
        <dbReference type="ChEBI" id="CHEBI:173112"/>
        <dbReference type="EC" id="2.7.7.7"/>
    </reaction>
</comment>
<dbReference type="PANTHER" id="PTHR32294:SF4">
    <property type="entry name" value="ERROR-PRONE DNA POLYMERASE"/>
    <property type="match status" value="1"/>
</dbReference>
<dbReference type="InterPro" id="IPR004013">
    <property type="entry name" value="PHP_dom"/>
</dbReference>
<evidence type="ECO:0000313" key="16">
    <source>
        <dbReference type="EMBL" id="BAT27592.1"/>
    </source>
</evidence>
<dbReference type="InterPro" id="IPR003141">
    <property type="entry name" value="Pol/His_phosphatase_N"/>
</dbReference>
<feature type="region of interest" description="Disordered" evidence="14">
    <location>
        <begin position="1128"/>
        <end position="1158"/>
    </location>
</feature>
<gene>
    <name evidence="13" type="primary">dnaE2</name>
</gene>
<keyword evidence="8 13" id="KW-0235">DNA replication</keyword>
<dbReference type="SUPFAM" id="SSF89550">
    <property type="entry name" value="PHP domain-like"/>
    <property type="match status" value="1"/>
</dbReference>
<evidence type="ECO:0000256" key="14">
    <source>
        <dbReference type="SAM" id="MobiDB-lite"/>
    </source>
</evidence>
<reference evidence="16" key="1">
    <citation type="journal article" date="2015" name="Proc. Natl. Acad. Sci. U.S.A.">
        <title>Bacterial clade with the ribosomal RNA operon on a small plasmid rather than the chromosome.</title>
        <authorList>
            <person name="Anda M."/>
            <person name="Ohtsubo Y."/>
            <person name="Okubo T."/>
            <person name="Sugawara M."/>
            <person name="Nagata Y."/>
            <person name="Tsuda M."/>
            <person name="Minamisawa K."/>
            <person name="Mitsui H."/>
        </authorList>
    </citation>
    <scope>NUCLEOTIDE SEQUENCE</scope>
    <source>
        <strain evidence="16">JCM 14755</strain>
    </source>
</reference>
<dbReference type="Pfam" id="PF02811">
    <property type="entry name" value="PHP"/>
    <property type="match status" value="1"/>
</dbReference>
<dbReference type="GO" id="GO:0009432">
    <property type="term" value="P:SOS response"/>
    <property type="evidence" value="ECO:0007669"/>
    <property type="project" value="UniProtKB-ARBA"/>
</dbReference>
<dbReference type="EC" id="2.7.7.7" evidence="3 13"/>
<comment type="function">
    <text evidence="13">DNA polymerase involved in damage-induced mutagenesis and translesion synthesis (TLS). It is not the major replicative DNA polymerase.</text>
</comment>
<proteinExistence type="inferred from homology"/>
<dbReference type="Pfam" id="PF01336">
    <property type="entry name" value="tRNA_anti-codon"/>
    <property type="match status" value="1"/>
</dbReference>
<evidence type="ECO:0000256" key="3">
    <source>
        <dbReference type="ARBA" id="ARBA00012417"/>
    </source>
</evidence>
<sequence length="1158" mass="127549">MSKPRPSDATGFHPMTEGFCEIGVQSTFSFLQGASNPGELVVAAKALGLGGVGLADRNSVAGVVRAYQAARECGFAFRPGVRLVFQDGTPEILAYPEDRQGWAHVCRLISRGNLRTQKGACALDLQDLLEFSGNLRLALIAPAALADAGWADIARHCADVLGRLHDAAPGRVWLAASARGEGRDQRFLARAAELAMRSGVPLLATNDVLYHVRERHMLADVVAAIREHVTLAEAGFILAQNAERHLRDTRDMAFLFRDHPQAVAESRRFFSGLTFDLKSLHYEYPDEALGLSRSPAAELRHLAWEGARRLYPAGVPASVGHEIDREMEIIEQLEYEPYFLTVQRIVKAARERGILCQGRGSAANSTICYCLGITAVDPARGNLLFERFISPERDEPPDIDIDFEHERRDEIIDWIYDTYGRDKAAIAATVISYRSRSAAREVGKVFGLSEDSVAALSASVWGTSQSALGTWEARAAGLDEAETTTANMLHFAHEMAGFPRHLSQHVGGFVLTRGRVDETVPVLNTGDKGRIIVEWDKDDLDELRILKIDILALGMLSCLRRSFDLLDRHYAEDFQHGDAPRLGALPKEPGDGPVWQMMARADTLGVFQIESRAQMSMLPKLKPREFYDLVIQVAIVRPGPIQGDMVHPYLRRRMGQEQAHYQKPELEAVLKRTLGVPLFQEQAMQIAMVAANFSGTEADELRRAMATFKRTGKVQNFRDKMVGGMIANGYDADFAERCFRQIEGFGEYGFPESHAASFAVLVYDSSWVKCHYPDVFAAALLNAQPMGFYAPAQIVRDAREHGVDIRPLCINASSWDNGLEPTSFDVTRIARHNASMADCIRTRHAVRLGFRQVKGLSRKDMDRLVATRADRPFDSVRDVWLRTGLSRAVITRLADADAFAALGLPRRDALWAAEALDAGSAAESLPLFAAATSEDLQKEEEARLPAMPPGEEVVNDYRFLSLSLKAHPMSFLRRDLHPLGVVPHGRLPDLRSGRFVTVAGLVLIRQRPGSAKGIIFMTLEDESGISNIIVWPKVFEAYRAVVLGGRMLKVRGRLQASHGVIHIVADEIVDMTSMLVRIAQGGLDGARLLAPTDHVKSPLKNHKPVIRGPIPSIGPVAEVAASLGRALARADEVRRPDPGSQRGAAARAERLTSPASRH</sequence>
<dbReference type="GO" id="GO:0003887">
    <property type="term" value="F:DNA-directed DNA polymerase activity"/>
    <property type="evidence" value="ECO:0007669"/>
    <property type="project" value="UniProtKB-UniRule"/>
</dbReference>
<evidence type="ECO:0000256" key="7">
    <source>
        <dbReference type="ARBA" id="ARBA00022695"/>
    </source>
</evidence>
<accession>A0A0P0Z0U3</accession>
<dbReference type="InterPro" id="IPR004805">
    <property type="entry name" value="DnaE2/DnaE/PolC"/>
</dbReference>
<evidence type="ECO:0000256" key="2">
    <source>
        <dbReference type="ARBA" id="ARBA00007391"/>
    </source>
</evidence>
<keyword evidence="10 13" id="KW-0239">DNA-directed DNA polymerase</keyword>
<evidence type="ECO:0000256" key="4">
    <source>
        <dbReference type="ARBA" id="ARBA00017273"/>
    </source>
</evidence>
<dbReference type="Pfam" id="PF14579">
    <property type="entry name" value="HHH_6"/>
    <property type="match status" value="1"/>
</dbReference>
<dbReference type="CDD" id="cd07434">
    <property type="entry name" value="PHP_PolIIIA_DnaE2"/>
    <property type="match status" value="1"/>
</dbReference>
<evidence type="ECO:0000256" key="8">
    <source>
        <dbReference type="ARBA" id="ARBA00022705"/>
    </source>
</evidence>
<dbReference type="Pfam" id="PF17657">
    <property type="entry name" value="DNA_pol3_finger"/>
    <property type="match status" value="1"/>
</dbReference>
<dbReference type="HAMAP" id="MF_01902">
    <property type="entry name" value="DNApol_error_prone"/>
    <property type="match status" value="1"/>
</dbReference>
<dbReference type="FunFam" id="1.10.150.870:FF:000002">
    <property type="entry name" value="Error-prone DNA polymerase"/>
    <property type="match status" value="1"/>
</dbReference>
<name>A0A0P0Z0U3_9HYPH</name>
<dbReference type="EMBL" id="LC066375">
    <property type="protein sequence ID" value="BAT27592.1"/>
    <property type="molecule type" value="Genomic_DNA"/>
</dbReference>
<evidence type="ECO:0000256" key="9">
    <source>
        <dbReference type="ARBA" id="ARBA00022763"/>
    </source>
</evidence>
<dbReference type="NCBIfam" id="NF004225">
    <property type="entry name" value="PRK05672.1"/>
    <property type="match status" value="1"/>
</dbReference>
<dbReference type="SMART" id="SM00481">
    <property type="entry name" value="POLIIIAc"/>
    <property type="match status" value="1"/>
</dbReference>
<keyword evidence="7 13" id="KW-0548">Nucleotidyltransferase</keyword>
<dbReference type="PANTHER" id="PTHR32294">
    <property type="entry name" value="DNA POLYMERASE III SUBUNIT ALPHA"/>
    <property type="match status" value="1"/>
</dbReference>
<keyword evidence="6 13" id="KW-0808">Transferase</keyword>
<keyword evidence="5 13" id="KW-0963">Cytoplasm</keyword>
<dbReference type="InterPro" id="IPR011708">
    <property type="entry name" value="DNA_pol3_alpha_NTPase_dom"/>
</dbReference>
<comment type="subcellular location">
    <subcellularLocation>
        <location evidence="1 13">Cytoplasm</location>
    </subcellularLocation>
</comment>